<dbReference type="AlphaFoldDB" id="A0A239LXM2"/>
<dbReference type="Proteomes" id="UP000198393">
    <property type="component" value="Unassembled WGS sequence"/>
</dbReference>
<accession>A0A239LXM2</accession>
<name>A0A239LXM2_EKHLU</name>
<feature type="domain" description="Glycoside hydrolase family 2 catalytic" evidence="1">
    <location>
        <begin position="98"/>
        <end position="217"/>
    </location>
</feature>
<keyword evidence="2" id="KW-0378">Hydrolase</keyword>
<dbReference type="Gene3D" id="3.20.20.80">
    <property type="entry name" value="Glycosidases"/>
    <property type="match status" value="1"/>
</dbReference>
<gene>
    <name evidence="2" type="ORF">SAMN05421640_3432</name>
</gene>
<evidence type="ECO:0000259" key="1">
    <source>
        <dbReference type="Pfam" id="PF02836"/>
    </source>
</evidence>
<evidence type="ECO:0000313" key="2">
    <source>
        <dbReference type="EMBL" id="SNT34618.1"/>
    </source>
</evidence>
<dbReference type="SUPFAM" id="SSF51445">
    <property type="entry name" value="(Trans)glycosidases"/>
    <property type="match status" value="1"/>
</dbReference>
<dbReference type="Pfam" id="PF02836">
    <property type="entry name" value="Glyco_hydro_2_C"/>
    <property type="match status" value="1"/>
</dbReference>
<dbReference type="GO" id="GO:0004553">
    <property type="term" value="F:hydrolase activity, hydrolyzing O-glycosyl compounds"/>
    <property type="evidence" value="ECO:0007669"/>
    <property type="project" value="InterPro"/>
</dbReference>
<dbReference type="InterPro" id="IPR017853">
    <property type="entry name" value="GH"/>
</dbReference>
<dbReference type="EMBL" id="FZPD01000006">
    <property type="protein sequence ID" value="SNT34618.1"/>
    <property type="molecule type" value="Genomic_DNA"/>
</dbReference>
<evidence type="ECO:0000313" key="3">
    <source>
        <dbReference type="Proteomes" id="UP000198393"/>
    </source>
</evidence>
<sequence length="418" mass="47765">MIAIVACSSSPDNQSVGTTNKVEIREVGNGYKLFRNGEPYEFNGAGLNGDISSLAAHGGNSIRTWSENSEILDLAYQHNMTVYMCFYIQPERHGMDYNNQDQKEKQFERVKKFVLENKDHPALLAWCIGNELNLNYTDPSVYDEVNRISEWIQEVDPNHPTTTAISSVDPGVVKEIKERAPSLDFLSVQVYGDLFVLQDLLRESNWSKPYMVTEWGAIGHWEMPSTEWGAPIEQNSTQKATNYLNGYNKSIKPFGDKCLGNYVFLWGQKQERTPTWYGLFLEEGEETEVIDVMHYIWNDEWPVNRTPRLDSMLLDDKEAKENVYLLAGNSYRANVFTQDFDGDSLTYKWVVMKESTEAKEGGDHEEVPEKLGDIESAQQPSIMITAPEESGAYRLFVYVFDRNGHAAHANIPFYVKDH</sequence>
<proteinExistence type="predicted"/>
<reference evidence="2 3" key="1">
    <citation type="submission" date="2017-06" db="EMBL/GenBank/DDBJ databases">
        <authorList>
            <person name="Kim H.J."/>
            <person name="Triplett B.A."/>
        </authorList>
    </citation>
    <scope>NUCLEOTIDE SEQUENCE [LARGE SCALE GENOMIC DNA]</scope>
    <source>
        <strain evidence="2 3">DSM 19307</strain>
    </source>
</reference>
<dbReference type="InterPro" id="IPR006103">
    <property type="entry name" value="Glyco_hydro_2_cat"/>
</dbReference>
<organism evidence="2 3">
    <name type="scientific">Ekhidna lutea</name>
    <dbReference type="NCBI Taxonomy" id="447679"/>
    <lineage>
        <taxon>Bacteria</taxon>
        <taxon>Pseudomonadati</taxon>
        <taxon>Bacteroidota</taxon>
        <taxon>Cytophagia</taxon>
        <taxon>Cytophagales</taxon>
        <taxon>Reichenbachiellaceae</taxon>
        <taxon>Ekhidna</taxon>
    </lineage>
</organism>
<protein>
    <submittedName>
        <fullName evidence="2">Glycosyl hydrolases family 2, TIM barrel domain</fullName>
    </submittedName>
</protein>
<dbReference type="GO" id="GO:0005975">
    <property type="term" value="P:carbohydrate metabolic process"/>
    <property type="evidence" value="ECO:0007669"/>
    <property type="project" value="InterPro"/>
</dbReference>
<keyword evidence="3" id="KW-1185">Reference proteome</keyword>